<dbReference type="EMBL" id="CP063767">
    <property type="protein sequence ID" value="QOY60894.1"/>
    <property type="molecule type" value="Genomic_DNA"/>
</dbReference>
<dbReference type="AlphaFoldDB" id="A0A7S7M8W2"/>
<reference evidence="3 4" key="1">
    <citation type="submission" date="2020-10" db="EMBL/GenBank/DDBJ databases">
        <title>Olsenella immobilis sp.nov., isolated from the mud in a fermentation cellar used for the production of Chinese strong-flavoured liquor.</title>
        <authorList>
            <person name="Lu L."/>
        </authorList>
    </citation>
    <scope>NUCLEOTIDE SEQUENCE [LARGE SCALE GENOMIC DNA]</scope>
    <source>
        <strain evidence="3 4">LZLJ-2</strain>
    </source>
</reference>
<dbReference type="InterPro" id="IPR008571">
    <property type="entry name" value="HerA-like"/>
</dbReference>
<sequence length="594" mass="65041">MKVGRVTKVDGIRVSATFYERLQPFLVKNGKPVVSPRINSFVKTGVGLDSVICQIVGEHEAEFDKTNTVAKADQAAPVGAFVVDLEVRGHIANGIFKGGLRCLPIVGASIETLGGDELAMLYSSHGAKPMRIGRSLFDETNSVYIDAGKLMASHIGVFGNTGSGKSNTLASIINKYTQLFAQGNPKARIIVFDLNNEYGGDAIVPYDQKVVYHLNTRVPAGTSDAGIPLDVDALSEDSWGTILRATQKTQMPIVRRAFYRWKNSTQNDFIAELRQSLVDKRNTLFFALRNYCESLVVGIEDFSYNSVTQSFYYAKTAGGHIAGRYINADSDIDTISIAPSVTHLEEFYLFLTIEVARAAESGINFEFVQPLLPRAKAVIRDLGKLFAHSAGIPLSAMFRNKNIAVIQLGDVNSSSREMLPSLLADLVMQDAAVAKGNGAPQQVTTLVIDEAHNLLGYDAGQSDLVHDSTLRIFERVIKEGRKFGVFLCLASQRPSDISPTITSQIHNYFIHKLVNPNDIERIRRTVSFMGEGSLAMLSALGQGECIVSGPSLYMPQFVYIEQLNKDNQPNSSDLDLFGEDGILSESSTTQEREF</sequence>
<feature type="region of interest" description="Disordered" evidence="1">
    <location>
        <begin position="570"/>
        <end position="594"/>
    </location>
</feature>
<proteinExistence type="predicted"/>
<protein>
    <submittedName>
        <fullName evidence="3">ATP-binding protein</fullName>
    </submittedName>
</protein>
<keyword evidence="3" id="KW-0067">ATP-binding</keyword>
<dbReference type="InterPro" id="IPR002789">
    <property type="entry name" value="HerA_central"/>
</dbReference>
<gene>
    <name evidence="3" type="ORF">INP52_01360</name>
</gene>
<name>A0A7S7M8W2_9ACTN</name>
<feature type="compositionally biased region" description="Polar residues" evidence="1">
    <location>
        <begin position="584"/>
        <end position="594"/>
    </location>
</feature>
<keyword evidence="4" id="KW-1185">Reference proteome</keyword>
<dbReference type="Gene3D" id="3.40.50.300">
    <property type="entry name" value="P-loop containing nucleotide triphosphate hydrolases"/>
    <property type="match status" value="2"/>
</dbReference>
<dbReference type="PANTHER" id="PTHR42957">
    <property type="entry name" value="HELICASE MJ1565-RELATED"/>
    <property type="match status" value="1"/>
</dbReference>
<evidence type="ECO:0000313" key="3">
    <source>
        <dbReference type="EMBL" id="QOY60894.1"/>
    </source>
</evidence>
<accession>A0A7S7M8W2</accession>
<dbReference type="GO" id="GO:0005524">
    <property type="term" value="F:ATP binding"/>
    <property type="evidence" value="ECO:0007669"/>
    <property type="project" value="UniProtKB-KW"/>
</dbReference>
<evidence type="ECO:0000259" key="2">
    <source>
        <dbReference type="Pfam" id="PF01935"/>
    </source>
</evidence>
<evidence type="ECO:0000256" key="1">
    <source>
        <dbReference type="SAM" id="MobiDB-lite"/>
    </source>
</evidence>
<keyword evidence="3" id="KW-0547">Nucleotide-binding</keyword>
<feature type="domain" description="Helicase HerA central" evidence="2">
    <location>
        <begin position="131"/>
        <end position="280"/>
    </location>
</feature>
<dbReference type="InterPro" id="IPR027417">
    <property type="entry name" value="P-loop_NTPase"/>
</dbReference>
<dbReference type="Pfam" id="PF01935">
    <property type="entry name" value="DUF87"/>
    <property type="match status" value="1"/>
</dbReference>
<evidence type="ECO:0000313" key="4">
    <source>
        <dbReference type="Proteomes" id="UP000593735"/>
    </source>
</evidence>
<dbReference type="RefSeq" id="WP_194371737.1">
    <property type="nucleotide sequence ID" value="NZ_CP063767.1"/>
</dbReference>
<dbReference type="SUPFAM" id="SSF52540">
    <property type="entry name" value="P-loop containing nucleoside triphosphate hydrolases"/>
    <property type="match status" value="1"/>
</dbReference>
<dbReference type="KEGG" id="tio:INP52_01360"/>
<dbReference type="PANTHER" id="PTHR42957:SF1">
    <property type="entry name" value="HELICASE MJ1565-RELATED"/>
    <property type="match status" value="1"/>
</dbReference>
<dbReference type="Proteomes" id="UP000593735">
    <property type="component" value="Chromosome"/>
</dbReference>
<organism evidence="3 4">
    <name type="scientific">Thermophilibacter immobilis</name>
    <dbReference type="NCBI Taxonomy" id="2779519"/>
    <lineage>
        <taxon>Bacteria</taxon>
        <taxon>Bacillati</taxon>
        <taxon>Actinomycetota</taxon>
        <taxon>Coriobacteriia</taxon>
        <taxon>Coriobacteriales</taxon>
        <taxon>Atopobiaceae</taxon>
        <taxon>Thermophilibacter</taxon>
    </lineage>
</organism>